<sequence>MDLCALCSILLWGFVAALSTALLLALLDIQRRGYSKALTCTQLLKLYVLLKLGDIKTYRLHRKFERDVRQFEKAQSEFLLERIRRSKNTAFGRDYHLPSYKTVDEFRRSFPVCDFSNVEEYINRMANGEKNAFLGDEDELVLFSASSGTTGKNKLIPVTVEGAKSLQDQVLFGAYQWALRERFPWDLTRMLTVKNSPLVHKPTKAGHKVGVVSSVIYSKLNEMTTLLTTTPPLSLPMKNESVCNYIHALFGLRDKHISMIRNGYIFQFLTLIRGIKMNQKSLVEDIRRGQIKEDLDIDEKLRSEINAHLSPMPERAAELEKEFAKGFDGLIQRVWPKVTRISGIWSGNTNAMYYKEARAVLGPNIPIFSFSLMASEGFLGANLELTRPGPPRYTLIPDAVYYEFLPIVGDHIPELADIRPQDLLLGHQLQVGKECEMFITNPSGLFRYRLGDVIRVAGFYQQAPQVEFLYRSGQLLNVCGEKMIEDVFFRALEDAAKRWPSTLKDYTVASSQLGPADQDELSRRYLLFLELEGEPLTAGQAVLVDRTLQEQCEEYRVFRSTGRLGEMAVYQMPAGTFARFQDHLVKTTAVSAAQFKMPRVLKSADRVQWFMENVRA</sequence>
<dbReference type="InterPro" id="IPR055378">
    <property type="entry name" value="GH3_C"/>
</dbReference>
<dbReference type="Pfam" id="PF23572">
    <property type="entry name" value="GH3_C"/>
    <property type="match status" value="1"/>
</dbReference>
<organism evidence="3 4">
    <name type="scientific">Amphibalanus amphitrite</name>
    <name type="common">Striped barnacle</name>
    <name type="synonym">Balanus amphitrite</name>
    <dbReference type="NCBI Taxonomy" id="1232801"/>
    <lineage>
        <taxon>Eukaryota</taxon>
        <taxon>Metazoa</taxon>
        <taxon>Ecdysozoa</taxon>
        <taxon>Arthropoda</taxon>
        <taxon>Crustacea</taxon>
        <taxon>Multicrustacea</taxon>
        <taxon>Cirripedia</taxon>
        <taxon>Thoracica</taxon>
        <taxon>Thoracicalcarea</taxon>
        <taxon>Balanomorpha</taxon>
        <taxon>Balanoidea</taxon>
        <taxon>Balanidae</taxon>
        <taxon>Amphibalaninae</taxon>
        <taxon>Amphibalanus</taxon>
    </lineage>
</organism>
<feature type="domain" description="GH3 middle" evidence="1">
    <location>
        <begin position="393"/>
        <end position="471"/>
    </location>
</feature>
<dbReference type="OrthoDB" id="10004661at2759"/>
<feature type="domain" description="GH3 C-terminal" evidence="2">
    <location>
        <begin position="490"/>
        <end position="603"/>
    </location>
</feature>
<evidence type="ECO:0000313" key="3">
    <source>
        <dbReference type="EMBL" id="KAF0299921.1"/>
    </source>
</evidence>
<accession>A0A6A4WDA1</accession>
<dbReference type="PANTHER" id="PTHR31901">
    <property type="entry name" value="GH3 DOMAIN-CONTAINING PROTEIN"/>
    <property type="match status" value="1"/>
</dbReference>
<keyword evidence="4" id="KW-1185">Reference proteome</keyword>
<dbReference type="PANTHER" id="PTHR31901:SF9">
    <property type="entry name" value="GH3 DOMAIN-CONTAINING PROTEIN"/>
    <property type="match status" value="1"/>
</dbReference>
<protein>
    <submittedName>
        <fullName evidence="3">Putative indole-3-acetic acid-amido synthetase GH3.9</fullName>
    </submittedName>
</protein>
<dbReference type="Proteomes" id="UP000440578">
    <property type="component" value="Unassembled WGS sequence"/>
</dbReference>
<dbReference type="InterPro" id="IPR055377">
    <property type="entry name" value="GH3_M"/>
</dbReference>
<gene>
    <name evidence="3" type="primary">GH3.9</name>
    <name evidence="3" type="ORF">FJT64_003388</name>
</gene>
<evidence type="ECO:0000259" key="2">
    <source>
        <dbReference type="Pfam" id="PF23572"/>
    </source>
</evidence>
<name>A0A6A4WDA1_AMPAM</name>
<dbReference type="InterPro" id="IPR004993">
    <property type="entry name" value="GH3"/>
</dbReference>
<dbReference type="Pfam" id="PF03321">
    <property type="entry name" value="GH3"/>
    <property type="match status" value="1"/>
</dbReference>
<comment type="caution">
    <text evidence="3">The sequence shown here is derived from an EMBL/GenBank/DDBJ whole genome shotgun (WGS) entry which is preliminary data.</text>
</comment>
<dbReference type="AlphaFoldDB" id="A0A6A4WDA1"/>
<evidence type="ECO:0000313" key="4">
    <source>
        <dbReference type="Proteomes" id="UP000440578"/>
    </source>
</evidence>
<dbReference type="EMBL" id="VIIS01001314">
    <property type="protein sequence ID" value="KAF0299921.1"/>
    <property type="molecule type" value="Genomic_DNA"/>
</dbReference>
<proteinExistence type="predicted"/>
<dbReference type="GO" id="GO:0016881">
    <property type="term" value="F:acid-amino acid ligase activity"/>
    <property type="evidence" value="ECO:0007669"/>
    <property type="project" value="TreeGrafter"/>
</dbReference>
<evidence type="ECO:0000259" key="1">
    <source>
        <dbReference type="Pfam" id="PF23571"/>
    </source>
</evidence>
<dbReference type="GO" id="GO:0005737">
    <property type="term" value="C:cytoplasm"/>
    <property type="evidence" value="ECO:0007669"/>
    <property type="project" value="TreeGrafter"/>
</dbReference>
<dbReference type="Pfam" id="PF23571">
    <property type="entry name" value="GH3_M"/>
    <property type="match status" value="1"/>
</dbReference>
<reference evidence="3 4" key="1">
    <citation type="submission" date="2019-07" db="EMBL/GenBank/DDBJ databases">
        <title>Draft genome assembly of a fouling barnacle, Amphibalanus amphitrite (Darwin, 1854): The first reference genome for Thecostraca.</title>
        <authorList>
            <person name="Kim W."/>
        </authorList>
    </citation>
    <scope>NUCLEOTIDE SEQUENCE [LARGE SCALE GENOMIC DNA]</scope>
    <source>
        <strain evidence="3">SNU_AA5</strain>
        <tissue evidence="3">Soma without cirri and trophi</tissue>
    </source>
</reference>